<dbReference type="PANTHER" id="PTHR43489:SF6">
    <property type="entry name" value="HYDROXYPYRUVATE ISOMERASE-RELATED"/>
    <property type="match status" value="1"/>
</dbReference>
<reference evidence="5 6" key="1">
    <citation type="submission" date="2018-07" db="EMBL/GenBank/DDBJ databases">
        <authorList>
            <person name="Peeters C."/>
        </authorList>
    </citation>
    <scope>NUCLEOTIDE SEQUENCE [LARGE SCALE GENOMIC DNA]</scope>
    <source>
        <strain evidence="5 6">LMG 3411</strain>
    </source>
</reference>
<comment type="similarity">
    <text evidence="2">Belongs to the hyi family.</text>
</comment>
<dbReference type="RefSeq" id="WP_129526788.1">
    <property type="nucleotide sequence ID" value="NZ_UFQB01000005.1"/>
</dbReference>
<dbReference type="EC" id="5.3.1.22" evidence="5"/>
<feature type="active site" description="Proton donor/acceptor" evidence="3">
    <location>
        <position position="239"/>
    </location>
</feature>
<dbReference type="Proteomes" id="UP000289184">
    <property type="component" value="Unassembled WGS sequence"/>
</dbReference>
<evidence type="ECO:0000313" key="6">
    <source>
        <dbReference type="Proteomes" id="UP000289184"/>
    </source>
</evidence>
<evidence type="ECO:0000313" key="5">
    <source>
        <dbReference type="EMBL" id="SSW64429.1"/>
    </source>
</evidence>
<feature type="active site" description="Proton donor/acceptor" evidence="3">
    <location>
        <position position="142"/>
    </location>
</feature>
<dbReference type="GO" id="GO:0008903">
    <property type="term" value="F:hydroxypyruvate isomerase activity"/>
    <property type="evidence" value="ECO:0007669"/>
    <property type="project" value="UniProtKB-EC"/>
</dbReference>
<dbReference type="SUPFAM" id="SSF51658">
    <property type="entry name" value="Xylose isomerase-like"/>
    <property type="match status" value="1"/>
</dbReference>
<accession>A0A446C942</accession>
<dbReference type="PIRSF" id="PIRSF006241">
    <property type="entry name" value="HyI"/>
    <property type="match status" value="1"/>
</dbReference>
<gene>
    <name evidence="5" type="primary">ygbM_2</name>
    <name evidence="5" type="ORF">AGI3411_01527</name>
</gene>
<proteinExistence type="inferred from homology"/>
<dbReference type="InterPro" id="IPR050417">
    <property type="entry name" value="Sugar_Epim/Isomerase"/>
</dbReference>
<dbReference type="Gene3D" id="3.20.20.150">
    <property type="entry name" value="Divalent-metal-dependent TIM barrel enzymes"/>
    <property type="match status" value="1"/>
</dbReference>
<keyword evidence="5" id="KW-0670">Pyruvate</keyword>
<keyword evidence="1 2" id="KW-0413">Isomerase</keyword>
<feature type="domain" description="Xylose isomerase-like TIM barrel" evidence="4">
    <location>
        <begin position="23"/>
        <end position="252"/>
    </location>
</feature>
<dbReference type="Pfam" id="PF01261">
    <property type="entry name" value="AP_endonuc_2"/>
    <property type="match status" value="1"/>
</dbReference>
<dbReference type="FunFam" id="3.20.20.150:FF:000007">
    <property type="entry name" value="Hydroxypyruvate isomerase"/>
    <property type="match status" value="1"/>
</dbReference>
<dbReference type="InterPro" id="IPR026040">
    <property type="entry name" value="HyI-like"/>
</dbReference>
<protein>
    <submittedName>
        <fullName evidence="5">Hydroxypyruvate isomerase YgbM</fullName>
        <ecNumber evidence="5">5.3.1.22</ecNumber>
    </submittedName>
</protein>
<dbReference type="InterPro" id="IPR013022">
    <property type="entry name" value="Xyl_isomerase-like_TIM-brl"/>
</dbReference>
<organism evidence="5 6">
    <name type="scientific">Achromobacter agilis</name>
    <dbReference type="NCBI Taxonomy" id="1353888"/>
    <lineage>
        <taxon>Bacteria</taxon>
        <taxon>Pseudomonadati</taxon>
        <taxon>Pseudomonadota</taxon>
        <taxon>Betaproteobacteria</taxon>
        <taxon>Burkholderiales</taxon>
        <taxon>Alcaligenaceae</taxon>
        <taxon>Achromobacter</taxon>
    </lineage>
</organism>
<sequence>MLRFDPNLRWMFTELPMLQRYGAAARAGFKGVEVAFPYEYPARQIADLLGEHGLTLVQVLTPCDWAAGERGIAALPGREADFRRSVESAVQYAVQVGGPMIHAMAGNIPTGMDRAQCRDVFLENIAYAAALTGSEGLTLILEPCCRARFPDYFYNRIDEGLSCIEAIGKPNVKLCFDTYHVQMEEGNLTETLRRAYPHVGHVQIGNVPGRHEPGTGEIHFPWFFEQLEALGWDRWIGCEYEPSGLTTDTLQWGTPYGIGTAR</sequence>
<name>A0A446C942_9BURK</name>
<dbReference type="EMBL" id="UFQB01000005">
    <property type="protein sequence ID" value="SSW64429.1"/>
    <property type="molecule type" value="Genomic_DNA"/>
</dbReference>
<evidence type="ECO:0000256" key="1">
    <source>
        <dbReference type="ARBA" id="ARBA00023235"/>
    </source>
</evidence>
<dbReference type="AlphaFoldDB" id="A0A446C942"/>
<dbReference type="PANTHER" id="PTHR43489">
    <property type="entry name" value="ISOMERASE"/>
    <property type="match status" value="1"/>
</dbReference>
<dbReference type="InterPro" id="IPR036237">
    <property type="entry name" value="Xyl_isomerase-like_sf"/>
</dbReference>
<evidence type="ECO:0000256" key="2">
    <source>
        <dbReference type="PIRNR" id="PIRNR006241"/>
    </source>
</evidence>
<evidence type="ECO:0000256" key="3">
    <source>
        <dbReference type="PIRSR" id="PIRSR006241-50"/>
    </source>
</evidence>
<keyword evidence="6" id="KW-1185">Reference proteome</keyword>
<evidence type="ECO:0000259" key="4">
    <source>
        <dbReference type="Pfam" id="PF01261"/>
    </source>
</evidence>
<dbReference type="OrthoDB" id="9786584at2"/>
<dbReference type="GO" id="GO:0046487">
    <property type="term" value="P:glyoxylate metabolic process"/>
    <property type="evidence" value="ECO:0007669"/>
    <property type="project" value="TreeGrafter"/>
</dbReference>